<dbReference type="AlphaFoldDB" id="A0A0E9X0P7"/>
<protein>
    <submittedName>
        <fullName evidence="1">Uncharacterized protein</fullName>
    </submittedName>
</protein>
<reference evidence="1" key="2">
    <citation type="journal article" date="2015" name="Fish Shellfish Immunol.">
        <title>Early steps in the European eel (Anguilla anguilla)-Vibrio vulnificus interaction in the gills: Role of the RtxA13 toxin.</title>
        <authorList>
            <person name="Callol A."/>
            <person name="Pajuelo D."/>
            <person name="Ebbesson L."/>
            <person name="Teles M."/>
            <person name="MacKenzie S."/>
            <person name="Amaro C."/>
        </authorList>
    </citation>
    <scope>NUCLEOTIDE SEQUENCE</scope>
</reference>
<organism evidence="1">
    <name type="scientific">Anguilla anguilla</name>
    <name type="common">European freshwater eel</name>
    <name type="synonym">Muraena anguilla</name>
    <dbReference type="NCBI Taxonomy" id="7936"/>
    <lineage>
        <taxon>Eukaryota</taxon>
        <taxon>Metazoa</taxon>
        <taxon>Chordata</taxon>
        <taxon>Craniata</taxon>
        <taxon>Vertebrata</taxon>
        <taxon>Euteleostomi</taxon>
        <taxon>Actinopterygii</taxon>
        <taxon>Neopterygii</taxon>
        <taxon>Teleostei</taxon>
        <taxon>Anguilliformes</taxon>
        <taxon>Anguillidae</taxon>
        <taxon>Anguilla</taxon>
    </lineage>
</organism>
<accession>A0A0E9X0P7</accession>
<name>A0A0E9X0P7_ANGAN</name>
<evidence type="ECO:0000313" key="1">
    <source>
        <dbReference type="EMBL" id="JAH96287.1"/>
    </source>
</evidence>
<proteinExistence type="predicted"/>
<sequence>MPSLRSSFQAGLDFIEYLGERKNENRQKMNFVTFITPNLEETGS</sequence>
<reference evidence="1" key="1">
    <citation type="submission" date="2014-11" db="EMBL/GenBank/DDBJ databases">
        <authorList>
            <person name="Amaro Gonzalez C."/>
        </authorList>
    </citation>
    <scope>NUCLEOTIDE SEQUENCE</scope>
</reference>
<dbReference type="EMBL" id="GBXM01012290">
    <property type="protein sequence ID" value="JAH96287.1"/>
    <property type="molecule type" value="Transcribed_RNA"/>
</dbReference>